<dbReference type="Gene3D" id="3.30.70.360">
    <property type="match status" value="1"/>
</dbReference>
<dbReference type="GO" id="GO:0016787">
    <property type="term" value="F:hydrolase activity"/>
    <property type="evidence" value="ECO:0007669"/>
    <property type="project" value="UniProtKB-KW"/>
</dbReference>
<dbReference type="Proteomes" id="UP000316213">
    <property type="component" value="Unassembled WGS sequence"/>
</dbReference>
<proteinExistence type="predicted"/>
<feature type="binding site" evidence="2">
    <location>
        <position position="192"/>
    </location>
    <ligand>
        <name>Mn(2+)</name>
        <dbReference type="ChEBI" id="CHEBI:29035"/>
        <label>2</label>
    </ligand>
</feature>
<comment type="caution">
    <text evidence="4">The sequence shown here is derived from an EMBL/GenBank/DDBJ whole genome shotgun (WGS) entry which is preliminary data.</text>
</comment>
<dbReference type="AlphaFoldDB" id="A0A5C5ZR59"/>
<accession>A0A5C5ZR59</accession>
<sequence>MTSSSSTPQWYADLASTADRLEPEWIRLRRHLHQHPELSGREYETTRFLAETVDRIGIPPHIVGTVRHATTSDGDAVPGRGLIVDFVSAPEMADRKRFAIRGDIDALPITDGKSVDYRSHHDGVMHACGHDVHASVIVGALQILLQMHRSGKLPHPVAVRGIFQPAEETAEGARYMIALHALQDVDAILALHVDPTRAVGRIGLREGPFTAACDIFEVRFKGRGGHGARPHLCHDPIDAATLWVQSAYRCLSRVVDPHETVVISVGQMEAGHQANVIPERAMLRGSLRSLHPDARSVALEKLHDVGESVSRQTGCEVTLELVMSAPGVINDVDMVRRLRRVASHAIDPAVSESIALPSMGSEDFSFYLEQHPGAMFRLGIAGPQVGHEPLHTPNFDVDERAIAVGAKLMAAMAIDYFTPDDTTEPDTGDFAHGDV</sequence>
<dbReference type="SUPFAM" id="SSF53187">
    <property type="entry name" value="Zn-dependent exopeptidases"/>
    <property type="match status" value="1"/>
</dbReference>
<dbReference type="EC" id="3.-.-.-" evidence="4"/>
<feature type="binding site" evidence="2">
    <location>
        <position position="130"/>
    </location>
    <ligand>
        <name>Mn(2+)</name>
        <dbReference type="ChEBI" id="CHEBI:29035"/>
        <label>2</label>
    </ligand>
</feature>
<organism evidence="4 5">
    <name type="scientific">Neorhodopirellula pilleata</name>
    <dbReference type="NCBI Taxonomy" id="2714738"/>
    <lineage>
        <taxon>Bacteria</taxon>
        <taxon>Pseudomonadati</taxon>
        <taxon>Planctomycetota</taxon>
        <taxon>Planctomycetia</taxon>
        <taxon>Pirellulales</taxon>
        <taxon>Pirellulaceae</taxon>
        <taxon>Neorhodopirellula</taxon>
    </lineage>
</organism>
<evidence type="ECO:0000256" key="2">
    <source>
        <dbReference type="PIRSR" id="PIRSR005962-1"/>
    </source>
</evidence>
<keyword evidence="5" id="KW-1185">Reference proteome</keyword>
<feature type="binding site" evidence="2">
    <location>
        <position position="391"/>
    </location>
    <ligand>
        <name>Mn(2+)</name>
        <dbReference type="ChEBI" id="CHEBI:29035"/>
        <label>2</label>
    </ligand>
</feature>
<feature type="binding site" evidence="2">
    <location>
        <position position="168"/>
    </location>
    <ligand>
        <name>Mn(2+)</name>
        <dbReference type="ChEBI" id="CHEBI:29035"/>
        <label>2</label>
    </ligand>
</feature>
<dbReference type="GO" id="GO:0046872">
    <property type="term" value="F:metal ion binding"/>
    <property type="evidence" value="ECO:0007669"/>
    <property type="project" value="UniProtKB-KW"/>
</dbReference>
<feature type="domain" description="Peptidase M20 dimerisation" evidence="3">
    <location>
        <begin position="216"/>
        <end position="305"/>
    </location>
</feature>
<dbReference type="InterPro" id="IPR036264">
    <property type="entry name" value="Bact_exopeptidase_dim_dom"/>
</dbReference>
<keyword evidence="2" id="KW-0479">Metal-binding</keyword>
<reference evidence="4 5" key="1">
    <citation type="submission" date="2019-02" db="EMBL/GenBank/DDBJ databases">
        <title>Deep-cultivation of Planctomycetes and their phenomic and genomic characterization uncovers novel biology.</title>
        <authorList>
            <person name="Wiegand S."/>
            <person name="Jogler M."/>
            <person name="Boedeker C."/>
            <person name="Pinto D."/>
            <person name="Vollmers J."/>
            <person name="Rivas-Marin E."/>
            <person name="Kohn T."/>
            <person name="Peeters S.H."/>
            <person name="Heuer A."/>
            <person name="Rast P."/>
            <person name="Oberbeckmann S."/>
            <person name="Bunk B."/>
            <person name="Jeske O."/>
            <person name="Meyerdierks A."/>
            <person name="Storesund J.E."/>
            <person name="Kallscheuer N."/>
            <person name="Luecker S."/>
            <person name="Lage O.M."/>
            <person name="Pohl T."/>
            <person name="Merkel B.J."/>
            <person name="Hornburger P."/>
            <person name="Mueller R.-W."/>
            <person name="Bruemmer F."/>
            <person name="Labrenz M."/>
            <person name="Spormann A.M."/>
            <person name="Op Den Camp H."/>
            <person name="Overmann J."/>
            <person name="Amann R."/>
            <person name="Jetten M.S.M."/>
            <person name="Mascher T."/>
            <person name="Medema M.H."/>
            <person name="Devos D.P."/>
            <person name="Kaster A.-K."/>
            <person name="Ovreas L."/>
            <person name="Rohde M."/>
            <person name="Galperin M.Y."/>
            <person name="Jogler C."/>
        </authorList>
    </citation>
    <scope>NUCLEOTIDE SEQUENCE [LARGE SCALE GENOMIC DNA]</scope>
    <source>
        <strain evidence="4 5">Pla100</strain>
    </source>
</reference>
<dbReference type="Pfam" id="PF01546">
    <property type="entry name" value="Peptidase_M20"/>
    <property type="match status" value="1"/>
</dbReference>
<keyword evidence="2" id="KW-0464">Manganese</keyword>
<comment type="cofactor">
    <cofactor evidence="2">
        <name>Mn(2+)</name>
        <dbReference type="ChEBI" id="CHEBI:29035"/>
    </cofactor>
    <text evidence="2">The Mn(2+) ion enhances activity.</text>
</comment>
<dbReference type="SUPFAM" id="SSF55031">
    <property type="entry name" value="Bacterial exopeptidase dimerisation domain"/>
    <property type="match status" value="1"/>
</dbReference>
<dbReference type="Pfam" id="PF07687">
    <property type="entry name" value="M20_dimer"/>
    <property type="match status" value="1"/>
</dbReference>
<keyword evidence="1 4" id="KW-0378">Hydrolase</keyword>
<protein>
    <submittedName>
        <fullName evidence="4">Putative hydrolase YxeP</fullName>
        <ecNumber evidence="4">3.-.-.-</ecNumber>
    </submittedName>
</protein>
<dbReference type="Gene3D" id="3.40.630.10">
    <property type="entry name" value="Zn peptidases"/>
    <property type="match status" value="1"/>
</dbReference>
<dbReference type="InterPro" id="IPR017439">
    <property type="entry name" value="Amidohydrolase"/>
</dbReference>
<dbReference type="InterPro" id="IPR002933">
    <property type="entry name" value="Peptidase_M20"/>
</dbReference>
<name>A0A5C5ZR59_9BACT</name>
<feature type="binding site" evidence="2">
    <location>
        <position position="128"/>
    </location>
    <ligand>
        <name>Mn(2+)</name>
        <dbReference type="ChEBI" id="CHEBI:29035"/>
        <label>2</label>
    </ligand>
</feature>
<dbReference type="PANTHER" id="PTHR11014:SF63">
    <property type="entry name" value="METALLOPEPTIDASE, PUTATIVE (AFU_ORTHOLOGUE AFUA_6G09600)-RELATED"/>
    <property type="match status" value="1"/>
</dbReference>
<evidence type="ECO:0000259" key="3">
    <source>
        <dbReference type="Pfam" id="PF07687"/>
    </source>
</evidence>
<dbReference type="EMBL" id="SJPM01000017">
    <property type="protein sequence ID" value="TWT89555.1"/>
    <property type="molecule type" value="Genomic_DNA"/>
</dbReference>
<dbReference type="NCBIfam" id="TIGR01891">
    <property type="entry name" value="amidohydrolases"/>
    <property type="match status" value="1"/>
</dbReference>
<dbReference type="PIRSF" id="PIRSF005962">
    <property type="entry name" value="Pept_M20D_amidohydro"/>
    <property type="match status" value="1"/>
</dbReference>
<evidence type="ECO:0000313" key="5">
    <source>
        <dbReference type="Proteomes" id="UP000316213"/>
    </source>
</evidence>
<dbReference type="InterPro" id="IPR011650">
    <property type="entry name" value="Peptidase_M20_dimer"/>
</dbReference>
<dbReference type="PANTHER" id="PTHR11014">
    <property type="entry name" value="PEPTIDASE M20 FAMILY MEMBER"/>
    <property type="match status" value="1"/>
</dbReference>
<evidence type="ECO:0000256" key="1">
    <source>
        <dbReference type="ARBA" id="ARBA00022801"/>
    </source>
</evidence>
<evidence type="ECO:0000313" key="4">
    <source>
        <dbReference type="EMBL" id="TWT89555.1"/>
    </source>
</evidence>
<gene>
    <name evidence="4" type="primary">yxeP_3</name>
    <name evidence="4" type="ORF">Pla100_54840</name>
</gene>
<dbReference type="RefSeq" id="WP_197168245.1">
    <property type="nucleotide sequence ID" value="NZ_SJPM01000017.1"/>
</dbReference>